<evidence type="ECO:0000313" key="2">
    <source>
        <dbReference type="EMBL" id="KAF5642770.1"/>
    </source>
</evidence>
<dbReference type="AlphaFoldDB" id="A0A8H5W235"/>
<dbReference type="Proteomes" id="UP000530670">
    <property type="component" value="Unassembled WGS sequence"/>
</dbReference>
<evidence type="ECO:0000313" key="3">
    <source>
        <dbReference type="Proteomes" id="UP000530670"/>
    </source>
</evidence>
<feature type="region of interest" description="Disordered" evidence="1">
    <location>
        <begin position="73"/>
        <end position="112"/>
    </location>
</feature>
<dbReference type="RefSeq" id="XP_037209416.1">
    <property type="nucleotide sequence ID" value="XM_037349788.1"/>
</dbReference>
<dbReference type="EMBL" id="JAAQRI010000067">
    <property type="protein sequence ID" value="KAF5642770.1"/>
    <property type="molecule type" value="Genomic_DNA"/>
</dbReference>
<accession>A0A8H5W235</accession>
<dbReference type="OrthoDB" id="5017605at2759"/>
<protein>
    <submittedName>
        <fullName evidence="2">Uncharacterized protein</fullName>
    </submittedName>
</protein>
<sequence length="169" mass="18133">MQDTPSPSSVPSNSGHSAVTVGVNTASLSLPAPEHLHNVNTFLWELSYQSVTATLYDHSEASITPLNQYPSYLFSADSGSPSHPQPPHLANGDINQQRSTSPTTPGTIDSGLASPRLKKVLVTKDQGKRLSVCPDCRAYTSDRCKGNSRENGEFMIMDVEHDAAAKPRG</sequence>
<proteinExistence type="predicted"/>
<keyword evidence="3" id="KW-1185">Reference proteome</keyword>
<comment type="caution">
    <text evidence="2">The sequence shown here is derived from an EMBL/GenBank/DDBJ whole genome shotgun (WGS) entry which is preliminary data.</text>
</comment>
<gene>
    <name evidence="2" type="ORF">FTJAE_3486</name>
</gene>
<feature type="compositionally biased region" description="Polar residues" evidence="1">
    <location>
        <begin position="93"/>
        <end position="107"/>
    </location>
</feature>
<name>A0A8H5W235_9HYPO</name>
<organism evidence="2 3">
    <name type="scientific">Fusarium tjaetaba</name>
    <dbReference type="NCBI Taxonomy" id="1567544"/>
    <lineage>
        <taxon>Eukaryota</taxon>
        <taxon>Fungi</taxon>
        <taxon>Dikarya</taxon>
        <taxon>Ascomycota</taxon>
        <taxon>Pezizomycotina</taxon>
        <taxon>Sordariomycetes</taxon>
        <taxon>Hypocreomycetidae</taxon>
        <taxon>Hypocreales</taxon>
        <taxon>Nectriaceae</taxon>
        <taxon>Fusarium</taxon>
        <taxon>Fusarium fujikuroi species complex</taxon>
    </lineage>
</organism>
<dbReference type="GeneID" id="59302058"/>
<reference evidence="2 3" key="1">
    <citation type="submission" date="2020-05" db="EMBL/GenBank/DDBJ databases">
        <title>Identification and distribution of gene clusters putatively required for synthesis of sphingolipid metabolism inhibitors in phylogenetically diverse species of the filamentous fungus Fusarium.</title>
        <authorList>
            <person name="Kim H.-S."/>
            <person name="Busman M."/>
            <person name="Brown D.W."/>
            <person name="Divon H."/>
            <person name="Uhlig S."/>
            <person name="Proctor R.H."/>
        </authorList>
    </citation>
    <scope>NUCLEOTIDE SEQUENCE [LARGE SCALE GENOMIC DNA]</scope>
    <source>
        <strain evidence="2 3">NRRL 66243</strain>
    </source>
</reference>
<evidence type="ECO:0000256" key="1">
    <source>
        <dbReference type="SAM" id="MobiDB-lite"/>
    </source>
</evidence>